<comment type="caution">
    <text evidence="2">The sequence shown here is derived from an EMBL/GenBank/DDBJ whole genome shotgun (WGS) entry which is preliminary data.</text>
</comment>
<evidence type="ECO:0000313" key="3">
    <source>
        <dbReference type="Proteomes" id="UP001066276"/>
    </source>
</evidence>
<dbReference type="Proteomes" id="UP001066276">
    <property type="component" value="Chromosome 12"/>
</dbReference>
<dbReference type="AlphaFoldDB" id="A0AAV7KNG3"/>
<sequence>MKERLSWPPPVQRPLALLRRGLARAGHMTGVGAACDYGEAGIGLELATCRRRRAGVRAALGFSLRTVLRVSSGGAGAGVPPRSARRRSVSGVRGHPGPVTVRVLLPMEPSCARRLLGLVVPGHSPRGGGTAPGGCGGAGARFQGLPENRAPLWVPLPLAAGGVGAPLDLGVLGCLHVSCTRAASHPVSVPCGLAAAPGTPRNASLGGRGGAGRPPPGAGRPPPVQDAPPGAGSMGSTASQLLRRLWFSGGLGLRKLLHEESSQQLVMD</sequence>
<feature type="region of interest" description="Disordered" evidence="1">
    <location>
        <begin position="74"/>
        <end position="93"/>
    </location>
</feature>
<evidence type="ECO:0000313" key="2">
    <source>
        <dbReference type="EMBL" id="KAJ1079779.1"/>
    </source>
</evidence>
<gene>
    <name evidence="2" type="ORF">NDU88_000016</name>
</gene>
<proteinExistence type="predicted"/>
<dbReference type="EMBL" id="JANPWB010000016">
    <property type="protein sequence ID" value="KAJ1079779.1"/>
    <property type="molecule type" value="Genomic_DNA"/>
</dbReference>
<feature type="region of interest" description="Disordered" evidence="1">
    <location>
        <begin position="202"/>
        <end position="236"/>
    </location>
</feature>
<keyword evidence="3" id="KW-1185">Reference proteome</keyword>
<feature type="compositionally biased region" description="Pro residues" evidence="1">
    <location>
        <begin position="213"/>
        <end position="226"/>
    </location>
</feature>
<reference evidence="2" key="1">
    <citation type="journal article" date="2022" name="bioRxiv">
        <title>Sequencing and chromosome-scale assembly of the giantPleurodeles waltlgenome.</title>
        <authorList>
            <person name="Brown T."/>
            <person name="Elewa A."/>
            <person name="Iarovenko S."/>
            <person name="Subramanian E."/>
            <person name="Araus A.J."/>
            <person name="Petzold A."/>
            <person name="Susuki M."/>
            <person name="Suzuki K.-i.T."/>
            <person name="Hayashi T."/>
            <person name="Toyoda A."/>
            <person name="Oliveira C."/>
            <person name="Osipova E."/>
            <person name="Leigh N.D."/>
            <person name="Simon A."/>
            <person name="Yun M.H."/>
        </authorList>
    </citation>
    <scope>NUCLEOTIDE SEQUENCE</scope>
    <source>
        <strain evidence="2">20211129_DDA</strain>
        <tissue evidence="2">Liver</tissue>
    </source>
</reference>
<evidence type="ECO:0000256" key="1">
    <source>
        <dbReference type="SAM" id="MobiDB-lite"/>
    </source>
</evidence>
<organism evidence="2 3">
    <name type="scientific">Pleurodeles waltl</name>
    <name type="common">Iberian ribbed newt</name>
    <dbReference type="NCBI Taxonomy" id="8319"/>
    <lineage>
        <taxon>Eukaryota</taxon>
        <taxon>Metazoa</taxon>
        <taxon>Chordata</taxon>
        <taxon>Craniata</taxon>
        <taxon>Vertebrata</taxon>
        <taxon>Euteleostomi</taxon>
        <taxon>Amphibia</taxon>
        <taxon>Batrachia</taxon>
        <taxon>Caudata</taxon>
        <taxon>Salamandroidea</taxon>
        <taxon>Salamandridae</taxon>
        <taxon>Pleurodelinae</taxon>
        <taxon>Pleurodeles</taxon>
    </lineage>
</organism>
<protein>
    <submittedName>
        <fullName evidence="2">Uncharacterized protein</fullName>
    </submittedName>
</protein>
<dbReference type="PROSITE" id="PS51257">
    <property type="entry name" value="PROKAR_LIPOPROTEIN"/>
    <property type="match status" value="1"/>
</dbReference>
<name>A0AAV7KNG3_PLEWA</name>
<accession>A0AAV7KNG3</accession>